<evidence type="ECO:0000313" key="5">
    <source>
        <dbReference type="Proteomes" id="UP001194469"/>
    </source>
</evidence>
<evidence type="ECO:0000313" key="4">
    <source>
        <dbReference type="EMBL" id="MBG3875660.1"/>
    </source>
</evidence>
<dbReference type="Proteomes" id="UP001194469">
    <property type="component" value="Unassembled WGS sequence"/>
</dbReference>
<dbReference type="InterPro" id="IPR003329">
    <property type="entry name" value="Cytidylyl_trans"/>
</dbReference>
<dbReference type="NCBIfam" id="NF003952">
    <property type="entry name" value="PRK05450.1-5"/>
    <property type="match status" value="1"/>
</dbReference>
<dbReference type="Gene3D" id="3.90.550.10">
    <property type="entry name" value="Spore Coat Polysaccharide Biosynthesis Protein SpsA, Chain A"/>
    <property type="match status" value="1"/>
</dbReference>
<dbReference type="InterPro" id="IPR004528">
    <property type="entry name" value="KdsB"/>
</dbReference>
<sequence length="256" mass="28457">MNIVAIIPARMGSSRFPGKPMADIHGVPMVGHVTFRTAMSPTLTATYVATCDQEIQDYAEGAGLKAVMTGDHHVRCTTRTAEALLKIEATTGKRVDIVVMVQGDEPMVTPDMIDAAIAPMLADPAVNVTNLMARMETVEEFEDPNEVKVVVDLNSDALYFSREAVPSRKKGVTDVPMQKQVCIIPFRRDYLLKFNDMQETPLEIIESVDMMRILEHGEKVRMVPTDKRTLSVDTPEDLARVVDMMAEDSLRLVYTK</sequence>
<dbReference type="RefSeq" id="WP_196607932.1">
    <property type="nucleotide sequence ID" value="NZ_VRYY01000022.1"/>
</dbReference>
<dbReference type="EMBL" id="VRYY01000022">
    <property type="protein sequence ID" value="MBG3875660.1"/>
    <property type="molecule type" value="Genomic_DNA"/>
</dbReference>
<dbReference type="Pfam" id="PF02348">
    <property type="entry name" value="CTP_transf_3"/>
    <property type="match status" value="1"/>
</dbReference>
<gene>
    <name evidence="4" type="primary">kdsB</name>
    <name evidence="4" type="ORF">FVW20_01105</name>
</gene>
<keyword evidence="1 4" id="KW-0808">Transferase</keyword>
<reference evidence="4 5" key="1">
    <citation type="submission" date="2019-08" db="EMBL/GenBank/DDBJ databases">
        <authorList>
            <person name="Luo N."/>
        </authorList>
    </citation>
    <scope>NUCLEOTIDE SEQUENCE [LARGE SCALE GENOMIC DNA]</scope>
    <source>
        <strain evidence="4 5">NCIMB 9442</strain>
    </source>
</reference>
<name>A0ABS0J0B7_9BACT</name>
<dbReference type="EC" id="2.7.7.38" evidence="4"/>
<proteinExistence type="predicted"/>
<keyword evidence="5" id="KW-1185">Reference proteome</keyword>
<accession>A0ABS0J0B7</accession>
<evidence type="ECO:0000256" key="2">
    <source>
        <dbReference type="ARBA" id="ARBA00022695"/>
    </source>
</evidence>
<dbReference type="InterPro" id="IPR029044">
    <property type="entry name" value="Nucleotide-diphossugar_trans"/>
</dbReference>
<dbReference type="NCBIfam" id="TIGR00466">
    <property type="entry name" value="kdsB"/>
    <property type="match status" value="1"/>
</dbReference>
<evidence type="ECO:0000256" key="3">
    <source>
        <dbReference type="ARBA" id="ARBA00022985"/>
    </source>
</evidence>
<keyword evidence="3" id="KW-0448">Lipopolysaccharide biosynthesis</keyword>
<dbReference type="PANTHER" id="PTHR42866">
    <property type="entry name" value="3-DEOXY-MANNO-OCTULOSONATE CYTIDYLYLTRANSFERASE"/>
    <property type="match status" value="1"/>
</dbReference>
<dbReference type="PANTHER" id="PTHR42866:SF2">
    <property type="entry name" value="3-DEOXY-MANNO-OCTULOSONATE CYTIDYLYLTRANSFERASE, MITOCHONDRIAL"/>
    <property type="match status" value="1"/>
</dbReference>
<evidence type="ECO:0000256" key="1">
    <source>
        <dbReference type="ARBA" id="ARBA00022679"/>
    </source>
</evidence>
<dbReference type="SUPFAM" id="SSF53448">
    <property type="entry name" value="Nucleotide-diphospho-sugar transferases"/>
    <property type="match status" value="1"/>
</dbReference>
<comment type="caution">
    <text evidence="4">The sequence shown here is derived from an EMBL/GenBank/DDBJ whole genome shotgun (WGS) entry which is preliminary data.</text>
</comment>
<protein>
    <submittedName>
        <fullName evidence="4">3-deoxy-manno-octulosonate cytidylyltransferase</fullName>
        <ecNumber evidence="4">2.7.7.38</ecNumber>
    </submittedName>
</protein>
<keyword evidence="2 4" id="KW-0548">Nucleotidyltransferase</keyword>
<dbReference type="NCBIfam" id="NF009905">
    <property type="entry name" value="PRK13368.1"/>
    <property type="match status" value="1"/>
</dbReference>
<dbReference type="CDD" id="cd02517">
    <property type="entry name" value="CMP-KDO-Synthetase"/>
    <property type="match status" value="1"/>
</dbReference>
<dbReference type="GO" id="GO:0008690">
    <property type="term" value="F:3-deoxy-manno-octulosonate cytidylyltransferase activity"/>
    <property type="evidence" value="ECO:0007669"/>
    <property type="project" value="UniProtKB-EC"/>
</dbReference>
<organism evidence="4 5">
    <name type="scientific">Nitratidesulfovibrio oxamicus</name>
    <dbReference type="NCBI Taxonomy" id="32016"/>
    <lineage>
        <taxon>Bacteria</taxon>
        <taxon>Pseudomonadati</taxon>
        <taxon>Thermodesulfobacteriota</taxon>
        <taxon>Desulfovibrionia</taxon>
        <taxon>Desulfovibrionales</taxon>
        <taxon>Desulfovibrionaceae</taxon>
        <taxon>Nitratidesulfovibrio</taxon>
    </lineage>
</organism>